<protein>
    <submittedName>
        <fullName evidence="2">MBL fold metallo-hydrolase</fullName>
    </submittedName>
</protein>
<dbReference type="PANTHER" id="PTHR42951:SF17">
    <property type="entry name" value="METALLO-BETA-LACTAMASE DOMAIN-CONTAINING PROTEIN"/>
    <property type="match status" value="1"/>
</dbReference>
<dbReference type="InterPro" id="IPR036866">
    <property type="entry name" value="RibonucZ/Hydroxyglut_hydro"/>
</dbReference>
<dbReference type="Pfam" id="PF00753">
    <property type="entry name" value="Lactamase_B"/>
    <property type="match status" value="1"/>
</dbReference>
<reference evidence="2" key="1">
    <citation type="submission" date="2021-02" db="EMBL/GenBank/DDBJ databases">
        <title>Salinimicrobium sp. nov. isolated from seawater in Tongyeong, Republic of Korea.</title>
        <authorList>
            <person name="Lee S.-J."/>
        </authorList>
    </citation>
    <scope>NUCLEOTIDE SEQUENCE</scope>
    <source>
        <strain evidence="2">HN-2-9-2</strain>
    </source>
</reference>
<sequence length="281" mass="31323">MEKNEDEKFIPITSVSAGDGREELKDVFYYTNQIVNIVTIGSPKSDQWVLVDSGMPKSAGIIKKVVEERFGRDSKPRAILLTHGHFDHVGGLVDLLEEWAVNVYAHPFEFPFLTGEKSYPEPDPSVEGGMLAKISSIYPHEPISIKPFLKPLPADGRVPEFPEWEWIHTPGHSPGHVSFFRPTDSILLAGDAFITVKQDSLYKVLVQKEEIHGPPRYLTTDWKAAHDSVQKLAGLHPKVAITGHGNAMKGNALREGLRDLVENFRTKAIPSHGKYVEASQK</sequence>
<name>A0ABY6NRS3_9FLAO</name>
<dbReference type="CDD" id="cd07721">
    <property type="entry name" value="yflN-like_MBL-fold"/>
    <property type="match status" value="1"/>
</dbReference>
<dbReference type="EMBL" id="CP069620">
    <property type="protein sequence ID" value="UZH55479.1"/>
    <property type="molecule type" value="Genomic_DNA"/>
</dbReference>
<evidence type="ECO:0000259" key="1">
    <source>
        <dbReference type="SMART" id="SM00849"/>
    </source>
</evidence>
<dbReference type="InterPro" id="IPR001279">
    <property type="entry name" value="Metallo-B-lactamas"/>
</dbReference>
<accession>A0ABY6NRS3</accession>
<gene>
    <name evidence="2" type="ORF">JRG66_00845</name>
</gene>
<dbReference type="Gene3D" id="3.60.15.10">
    <property type="entry name" value="Ribonuclease Z/Hydroxyacylglutathione hydrolase-like"/>
    <property type="match status" value="1"/>
</dbReference>
<proteinExistence type="predicted"/>
<feature type="domain" description="Metallo-beta-lactamase" evidence="1">
    <location>
        <begin position="34"/>
        <end position="244"/>
    </location>
</feature>
<dbReference type="Proteomes" id="UP001163981">
    <property type="component" value="Chromosome"/>
</dbReference>
<evidence type="ECO:0000313" key="2">
    <source>
        <dbReference type="EMBL" id="UZH55479.1"/>
    </source>
</evidence>
<organism evidence="2 3">
    <name type="scientific">Salinimicrobium tongyeongense</name>
    <dbReference type="NCBI Taxonomy" id="2809707"/>
    <lineage>
        <taxon>Bacteria</taxon>
        <taxon>Pseudomonadati</taxon>
        <taxon>Bacteroidota</taxon>
        <taxon>Flavobacteriia</taxon>
        <taxon>Flavobacteriales</taxon>
        <taxon>Flavobacteriaceae</taxon>
        <taxon>Salinimicrobium</taxon>
    </lineage>
</organism>
<dbReference type="SUPFAM" id="SSF56281">
    <property type="entry name" value="Metallo-hydrolase/oxidoreductase"/>
    <property type="match status" value="1"/>
</dbReference>
<dbReference type="PANTHER" id="PTHR42951">
    <property type="entry name" value="METALLO-BETA-LACTAMASE DOMAIN-CONTAINING"/>
    <property type="match status" value="1"/>
</dbReference>
<evidence type="ECO:0000313" key="3">
    <source>
        <dbReference type="Proteomes" id="UP001163981"/>
    </source>
</evidence>
<dbReference type="SMART" id="SM00849">
    <property type="entry name" value="Lactamase_B"/>
    <property type="match status" value="1"/>
</dbReference>
<keyword evidence="3" id="KW-1185">Reference proteome</keyword>
<dbReference type="InterPro" id="IPR050855">
    <property type="entry name" value="NDM-1-like"/>
</dbReference>
<dbReference type="RefSeq" id="WP_265163845.1">
    <property type="nucleotide sequence ID" value="NZ_CP069620.1"/>
</dbReference>